<proteinExistence type="predicted"/>
<keyword evidence="1" id="KW-1133">Transmembrane helix</keyword>
<accession>A0A1K0IT95</accession>
<feature type="transmembrane region" description="Helical" evidence="1">
    <location>
        <begin position="187"/>
        <end position="206"/>
    </location>
</feature>
<name>A0A1K0IT95_LACLL</name>
<protein>
    <submittedName>
        <fullName evidence="2">Uncharacterized protein</fullName>
    </submittedName>
</protein>
<dbReference type="AlphaFoldDB" id="A0A1K0IT95"/>
<feature type="transmembrane region" description="Helical" evidence="1">
    <location>
        <begin position="21"/>
        <end position="42"/>
    </location>
</feature>
<keyword evidence="1" id="KW-0812">Transmembrane</keyword>
<gene>
    <name evidence="2" type="primary">hyp1</name>
</gene>
<evidence type="ECO:0000256" key="1">
    <source>
        <dbReference type="SAM" id="Phobius"/>
    </source>
</evidence>
<sequence length="212" mass="24588">MIETFLIELQLIRQRFGIYGFFNISSLSIVLLAIFLGIKLLLFSNSHYPELSLMVSLFLLIVGLCDIAPSTKKLFKKMSIIRAFFPSIKIYNIKKYFVYKKIILSLMLIIYGLMPLKWSIDNTKFFINLVSILLLLMLINSLFTIFFSKNIKDSVYFAMRILYGVILALNIRSILPFELNLILKSGNLYIIIFIFLILLTGNFILLKLETKV</sequence>
<feature type="transmembrane region" description="Helical" evidence="1">
    <location>
        <begin position="155"/>
        <end position="175"/>
    </location>
</feature>
<dbReference type="EMBL" id="LT629305">
    <property type="protein sequence ID" value="SDR48790.1"/>
    <property type="molecule type" value="Genomic_DNA"/>
</dbReference>
<evidence type="ECO:0000313" key="2">
    <source>
        <dbReference type="EMBL" id="SDR48790.1"/>
    </source>
</evidence>
<feature type="transmembrane region" description="Helical" evidence="1">
    <location>
        <begin position="126"/>
        <end position="148"/>
    </location>
</feature>
<feature type="transmembrane region" description="Helical" evidence="1">
    <location>
        <begin position="96"/>
        <end position="114"/>
    </location>
</feature>
<organism evidence="2">
    <name type="scientific">Lactococcus lactis subsp. lactis</name>
    <name type="common">Streptococcus lactis</name>
    <dbReference type="NCBI Taxonomy" id="1360"/>
    <lineage>
        <taxon>Bacteria</taxon>
        <taxon>Bacillati</taxon>
        <taxon>Bacillota</taxon>
        <taxon>Bacilli</taxon>
        <taxon>Lactobacillales</taxon>
        <taxon>Streptococcaceae</taxon>
        <taxon>Lactococcus</taxon>
    </lineage>
</organism>
<feature type="transmembrane region" description="Helical" evidence="1">
    <location>
        <begin position="54"/>
        <end position="75"/>
    </location>
</feature>
<reference evidence="2" key="1">
    <citation type="submission" date="2016-10" db="EMBL/GenBank/DDBJ databases">
        <title>Antilisterial bacteriocin lactolisterin BU produced by Lactococcus lactis subsp. lactis BGBU1-4.</title>
        <authorList>
            <person name="Lozo J."/>
            <person name="Mirkovic N."/>
            <person name="Miljkovic M."/>
            <person name="Jovcic B."/>
            <person name="Kojic M."/>
        </authorList>
    </citation>
    <scope>NUCLEOTIDE SEQUENCE</scope>
    <source>
        <strain evidence="2">BGBU1-4</strain>
    </source>
</reference>
<keyword evidence="1" id="KW-0472">Membrane</keyword>
<dbReference type="RefSeq" id="WP_124156147.1">
    <property type="nucleotide sequence ID" value="NZ_CP120934.1"/>
</dbReference>